<dbReference type="EMBL" id="CP027668">
    <property type="protein sequence ID" value="AVO44387.1"/>
    <property type="molecule type" value="Genomic_DNA"/>
</dbReference>
<evidence type="ECO:0000256" key="5">
    <source>
        <dbReference type="ARBA" id="ARBA00022801"/>
    </source>
</evidence>
<keyword evidence="5" id="KW-0378">Hydrolase</keyword>
<dbReference type="Pfam" id="PF07687">
    <property type="entry name" value="M20_dimer"/>
    <property type="match status" value="1"/>
</dbReference>
<dbReference type="SUPFAM" id="SSF55031">
    <property type="entry name" value="Bacterial exopeptidase dimerisation domain"/>
    <property type="match status" value="1"/>
</dbReference>
<evidence type="ECO:0000313" key="9">
    <source>
        <dbReference type="EMBL" id="AVO44387.1"/>
    </source>
</evidence>
<dbReference type="OrthoDB" id="9809784at2"/>
<accession>A0A2S0N8P6</accession>
<evidence type="ECO:0000256" key="2">
    <source>
        <dbReference type="ARBA" id="ARBA00001947"/>
    </source>
</evidence>
<dbReference type="GO" id="GO:0008777">
    <property type="term" value="F:acetylornithine deacetylase activity"/>
    <property type="evidence" value="ECO:0007669"/>
    <property type="project" value="TreeGrafter"/>
</dbReference>
<evidence type="ECO:0000313" key="10">
    <source>
        <dbReference type="Proteomes" id="UP000237889"/>
    </source>
</evidence>
<dbReference type="SUPFAM" id="SSF53187">
    <property type="entry name" value="Zn-dependent exopeptidases"/>
    <property type="match status" value="1"/>
</dbReference>
<dbReference type="KEGG" id="phr:C6569_04535"/>
<dbReference type="Pfam" id="PF01546">
    <property type="entry name" value="Peptidase_M20"/>
    <property type="match status" value="1"/>
</dbReference>
<dbReference type="InterPro" id="IPR010182">
    <property type="entry name" value="ArgE/DapE"/>
</dbReference>
<comment type="similarity">
    <text evidence="3">Belongs to the peptidase M20A family.</text>
</comment>
<dbReference type="PANTHER" id="PTHR43808:SF31">
    <property type="entry name" value="N-ACETYL-L-CITRULLINE DEACETYLASE"/>
    <property type="match status" value="1"/>
</dbReference>
<feature type="domain" description="Peptidase M20 dimerisation" evidence="8">
    <location>
        <begin position="170"/>
        <end position="278"/>
    </location>
</feature>
<dbReference type="CDD" id="cd08659">
    <property type="entry name" value="M20_ArgE_DapE-like"/>
    <property type="match status" value="1"/>
</dbReference>
<dbReference type="RefSeq" id="WP_106747717.1">
    <property type="nucleotide sequence ID" value="NZ_CP027668.1"/>
</dbReference>
<protein>
    <submittedName>
        <fullName evidence="9">Acetylornithine deacetylase</fullName>
    </submittedName>
</protein>
<evidence type="ECO:0000256" key="1">
    <source>
        <dbReference type="ARBA" id="ARBA00001941"/>
    </source>
</evidence>
<name>A0A2S0N8P6_9HYPH</name>
<proteinExistence type="inferred from homology"/>
<keyword evidence="10" id="KW-1185">Reference proteome</keyword>
<evidence type="ECO:0000256" key="3">
    <source>
        <dbReference type="ARBA" id="ARBA00006247"/>
    </source>
</evidence>
<keyword evidence="6" id="KW-0862">Zinc</keyword>
<gene>
    <name evidence="9" type="ORF">C6569_04535</name>
</gene>
<dbReference type="GO" id="GO:0006526">
    <property type="term" value="P:L-arginine biosynthetic process"/>
    <property type="evidence" value="ECO:0007669"/>
    <property type="project" value="TreeGrafter"/>
</dbReference>
<dbReference type="Proteomes" id="UP000237889">
    <property type="component" value="Chromosome"/>
</dbReference>
<evidence type="ECO:0000259" key="8">
    <source>
        <dbReference type="Pfam" id="PF07687"/>
    </source>
</evidence>
<keyword evidence="7" id="KW-0170">Cobalt</keyword>
<comment type="cofactor">
    <cofactor evidence="2">
        <name>Zn(2+)</name>
        <dbReference type="ChEBI" id="CHEBI:29105"/>
    </cofactor>
</comment>
<dbReference type="PANTHER" id="PTHR43808">
    <property type="entry name" value="ACETYLORNITHINE DEACETYLASE"/>
    <property type="match status" value="1"/>
</dbReference>
<dbReference type="Gene3D" id="3.40.630.10">
    <property type="entry name" value="Zn peptidases"/>
    <property type="match status" value="1"/>
</dbReference>
<dbReference type="InterPro" id="IPR002933">
    <property type="entry name" value="Peptidase_M20"/>
</dbReference>
<comment type="cofactor">
    <cofactor evidence="1">
        <name>Co(2+)</name>
        <dbReference type="ChEBI" id="CHEBI:48828"/>
    </cofactor>
</comment>
<dbReference type="InterPro" id="IPR036264">
    <property type="entry name" value="Bact_exopeptidase_dim_dom"/>
</dbReference>
<keyword evidence="4" id="KW-0479">Metal-binding</keyword>
<dbReference type="GO" id="GO:0046872">
    <property type="term" value="F:metal ion binding"/>
    <property type="evidence" value="ECO:0007669"/>
    <property type="project" value="UniProtKB-KW"/>
</dbReference>
<evidence type="ECO:0000256" key="6">
    <source>
        <dbReference type="ARBA" id="ARBA00022833"/>
    </source>
</evidence>
<dbReference type="InterPro" id="IPR011650">
    <property type="entry name" value="Peptidase_M20_dimer"/>
</dbReference>
<organism evidence="9 10">
    <name type="scientific">Phreatobacter cathodiphilus</name>
    <dbReference type="NCBI Taxonomy" id="1868589"/>
    <lineage>
        <taxon>Bacteria</taxon>
        <taxon>Pseudomonadati</taxon>
        <taxon>Pseudomonadota</taxon>
        <taxon>Alphaproteobacteria</taxon>
        <taxon>Hyphomicrobiales</taxon>
        <taxon>Phreatobacteraceae</taxon>
        <taxon>Phreatobacter</taxon>
    </lineage>
</organism>
<dbReference type="InterPro" id="IPR050072">
    <property type="entry name" value="Peptidase_M20A"/>
</dbReference>
<evidence type="ECO:0000256" key="4">
    <source>
        <dbReference type="ARBA" id="ARBA00022723"/>
    </source>
</evidence>
<reference evidence="9 10" key="1">
    <citation type="submission" date="2018-03" db="EMBL/GenBank/DDBJ databases">
        <title>Genome sequencing of Phreatobacter sp.</title>
        <authorList>
            <person name="Kim S.-J."/>
            <person name="Heo J."/>
            <person name="Kwon S.-W."/>
        </authorList>
    </citation>
    <scope>NUCLEOTIDE SEQUENCE [LARGE SCALE GENOMIC DNA]</scope>
    <source>
        <strain evidence="9 10">S-12</strain>
    </source>
</reference>
<dbReference type="AlphaFoldDB" id="A0A2S0N8P6"/>
<dbReference type="Gene3D" id="3.30.70.360">
    <property type="match status" value="1"/>
</dbReference>
<sequence>MTAERLIARLERLVGFDTQNPPGAREAACADWVAAELRALGLAVEIDGFDEGRANVVATLENGPGPCFAFNTHMDVVPVGAGWTTDPMRLTAVGDRLHGRGACDAKGPLAAMLEAVDMLAAGRSRWSGTLMAVFVADEEASSRGARRYAATKPPIDYVVVGEPSGNAPIIAHKGSLRPLVRVGGRTAHSGTPDLGLNAIFEAGRLLPRIAAAHAALKAKVHPLIGSPSLTVTRANAGVADNVVPDACDLLLDRRLIPGETEAAAVAEIEAMLQAAGDEDGIAARIVELKPTTGGAADTPADHPIVLAASAAGERHGVGDARPIGFQGACDFVHFREVGAQGVVLGPGDLAVAHKPDEYVPRAELEAAALIYRDIALAMLPRS</sequence>
<evidence type="ECO:0000256" key="7">
    <source>
        <dbReference type="ARBA" id="ARBA00023285"/>
    </source>
</evidence>
<dbReference type="NCBIfam" id="TIGR01910">
    <property type="entry name" value="DapE-ArgE"/>
    <property type="match status" value="1"/>
</dbReference>